<organism evidence="2 3">
    <name type="scientific">Physocladia obscura</name>
    <dbReference type="NCBI Taxonomy" id="109957"/>
    <lineage>
        <taxon>Eukaryota</taxon>
        <taxon>Fungi</taxon>
        <taxon>Fungi incertae sedis</taxon>
        <taxon>Chytridiomycota</taxon>
        <taxon>Chytridiomycota incertae sedis</taxon>
        <taxon>Chytridiomycetes</taxon>
        <taxon>Chytridiales</taxon>
        <taxon>Chytriomycetaceae</taxon>
        <taxon>Physocladia</taxon>
    </lineage>
</organism>
<feature type="transmembrane region" description="Helical" evidence="1">
    <location>
        <begin position="68"/>
        <end position="86"/>
    </location>
</feature>
<feature type="non-terminal residue" evidence="2">
    <location>
        <position position="1"/>
    </location>
</feature>
<evidence type="ECO:0000256" key="1">
    <source>
        <dbReference type="SAM" id="Phobius"/>
    </source>
</evidence>
<sequence length="125" mass="13445">SIVAALSYLSKQNYIDASSVDEPHLLPMPARVRNLVLSTPSVYAFKVGTAIVCLTMILYNQPLLFQRWYMNGALVTTLIAISPSLGQQYFFLPVQILATSIGAAFACSGVVVVGDSHFGILGFAC</sequence>
<dbReference type="Proteomes" id="UP001211907">
    <property type="component" value="Unassembled WGS sequence"/>
</dbReference>
<gene>
    <name evidence="2" type="ORF">HK100_004398</name>
</gene>
<evidence type="ECO:0000313" key="2">
    <source>
        <dbReference type="EMBL" id="KAJ3102265.1"/>
    </source>
</evidence>
<keyword evidence="3" id="KW-1185">Reference proteome</keyword>
<comment type="caution">
    <text evidence="2">The sequence shown here is derived from an EMBL/GenBank/DDBJ whole genome shotgun (WGS) entry which is preliminary data.</text>
</comment>
<keyword evidence="1" id="KW-0472">Membrane</keyword>
<evidence type="ECO:0000313" key="3">
    <source>
        <dbReference type="Proteomes" id="UP001211907"/>
    </source>
</evidence>
<accession>A0AAD5XCM4</accession>
<protein>
    <submittedName>
        <fullName evidence="2">Uncharacterized protein</fullName>
    </submittedName>
</protein>
<reference evidence="2" key="1">
    <citation type="submission" date="2020-05" db="EMBL/GenBank/DDBJ databases">
        <title>Phylogenomic resolution of chytrid fungi.</title>
        <authorList>
            <person name="Stajich J.E."/>
            <person name="Amses K."/>
            <person name="Simmons R."/>
            <person name="Seto K."/>
            <person name="Myers J."/>
            <person name="Bonds A."/>
            <person name="Quandt C.A."/>
            <person name="Barry K."/>
            <person name="Liu P."/>
            <person name="Grigoriev I."/>
            <person name="Longcore J.E."/>
            <person name="James T.Y."/>
        </authorList>
    </citation>
    <scope>NUCLEOTIDE SEQUENCE</scope>
    <source>
        <strain evidence="2">JEL0513</strain>
    </source>
</reference>
<feature type="transmembrane region" description="Helical" evidence="1">
    <location>
        <begin position="41"/>
        <end position="59"/>
    </location>
</feature>
<keyword evidence="1" id="KW-0812">Transmembrane</keyword>
<feature type="non-terminal residue" evidence="2">
    <location>
        <position position="125"/>
    </location>
</feature>
<dbReference type="AlphaFoldDB" id="A0AAD5XCM4"/>
<name>A0AAD5XCM4_9FUNG</name>
<feature type="transmembrane region" description="Helical" evidence="1">
    <location>
        <begin position="92"/>
        <end position="113"/>
    </location>
</feature>
<proteinExistence type="predicted"/>
<keyword evidence="1" id="KW-1133">Transmembrane helix</keyword>
<dbReference type="EMBL" id="JADGJH010002176">
    <property type="protein sequence ID" value="KAJ3102265.1"/>
    <property type="molecule type" value="Genomic_DNA"/>
</dbReference>